<feature type="transmembrane region" description="Helical" evidence="6">
    <location>
        <begin position="185"/>
        <end position="204"/>
    </location>
</feature>
<dbReference type="GO" id="GO:0016020">
    <property type="term" value="C:membrane"/>
    <property type="evidence" value="ECO:0007669"/>
    <property type="project" value="UniProtKB-SubCell"/>
</dbReference>
<gene>
    <name evidence="8" type="ORF">COMA1_10663</name>
</gene>
<dbReference type="PANTHER" id="PTHR32322">
    <property type="entry name" value="INNER MEMBRANE TRANSPORTER"/>
    <property type="match status" value="1"/>
</dbReference>
<dbReference type="InterPro" id="IPR050638">
    <property type="entry name" value="AA-Vitamin_Transporters"/>
</dbReference>
<dbReference type="InterPro" id="IPR037185">
    <property type="entry name" value="EmrE-like"/>
</dbReference>
<feature type="domain" description="EamA" evidence="7">
    <location>
        <begin position="156"/>
        <end position="294"/>
    </location>
</feature>
<feature type="domain" description="EamA" evidence="7">
    <location>
        <begin position="14"/>
        <end position="143"/>
    </location>
</feature>
<sequence length="302" mass="31128">MTMSQSSTSLAYGSVALAAVLWGGSIVAQKMALTSFSAVEASVLRDTGGLAILLVTWWAKEGAALRLSGADVRLLGLLGLGVLGNHLLILMGLNYVSGAVGGVIIGSSPVVTSLLSAMLIRDVPLRAVWAGAMLSFAGVGVVSVAGFQAAGDQPLLGSTLVFLGVVSWALYSIGSRTIMERISPLTVNWTTLMVATVLQIPLLWTDQKMLVAGVASVTVSDWLALGYLIVFATAVAQQAWLFGVKGVGPSRASVLGNLTPVAAIGLSALILGETVGWIEIIGICLILAGVWVVNRQTAELKG</sequence>
<evidence type="ECO:0000256" key="3">
    <source>
        <dbReference type="ARBA" id="ARBA00022692"/>
    </source>
</evidence>
<evidence type="ECO:0000313" key="8">
    <source>
        <dbReference type="EMBL" id="CUS32513.1"/>
    </source>
</evidence>
<dbReference type="AlphaFoldDB" id="A0A0S4L4A1"/>
<dbReference type="STRING" id="1742972.COMA1_10663"/>
<comment type="subcellular location">
    <subcellularLocation>
        <location evidence="1">Membrane</location>
        <topology evidence="1">Multi-pass membrane protein</topology>
    </subcellularLocation>
</comment>
<feature type="transmembrane region" description="Helical" evidence="6">
    <location>
        <begin position="99"/>
        <end position="120"/>
    </location>
</feature>
<dbReference type="Proteomes" id="UP000199032">
    <property type="component" value="Unassembled WGS sequence"/>
</dbReference>
<evidence type="ECO:0000256" key="6">
    <source>
        <dbReference type="SAM" id="Phobius"/>
    </source>
</evidence>
<proteinExistence type="inferred from homology"/>
<dbReference type="InterPro" id="IPR000620">
    <property type="entry name" value="EamA_dom"/>
</dbReference>
<name>A0A0S4L4A1_9BACT</name>
<evidence type="ECO:0000256" key="5">
    <source>
        <dbReference type="ARBA" id="ARBA00023136"/>
    </source>
</evidence>
<dbReference type="Pfam" id="PF00892">
    <property type="entry name" value="EamA"/>
    <property type="match status" value="2"/>
</dbReference>
<evidence type="ECO:0000256" key="1">
    <source>
        <dbReference type="ARBA" id="ARBA00004141"/>
    </source>
</evidence>
<reference evidence="8 9" key="1">
    <citation type="submission" date="2015-10" db="EMBL/GenBank/DDBJ databases">
        <authorList>
            <person name="Gilbert D.G."/>
        </authorList>
    </citation>
    <scope>NUCLEOTIDE SEQUENCE [LARGE SCALE GENOMIC DNA]</scope>
    <source>
        <strain evidence="8">COMA1</strain>
    </source>
</reference>
<evidence type="ECO:0000259" key="7">
    <source>
        <dbReference type="Pfam" id="PF00892"/>
    </source>
</evidence>
<protein>
    <submittedName>
        <fullName evidence="8">Uncharacterized transporter yedA</fullName>
    </submittedName>
</protein>
<keyword evidence="4 6" id="KW-1133">Transmembrane helix</keyword>
<dbReference type="PANTHER" id="PTHR32322:SF2">
    <property type="entry name" value="EAMA DOMAIN-CONTAINING PROTEIN"/>
    <property type="match status" value="1"/>
</dbReference>
<accession>A0A0S4L4A1</accession>
<keyword evidence="9" id="KW-1185">Reference proteome</keyword>
<evidence type="ECO:0000256" key="4">
    <source>
        <dbReference type="ARBA" id="ARBA00022989"/>
    </source>
</evidence>
<feature type="transmembrane region" description="Helical" evidence="6">
    <location>
        <begin position="254"/>
        <end position="271"/>
    </location>
</feature>
<feature type="transmembrane region" description="Helical" evidence="6">
    <location>
        <begin position="127"/>
        <end position="149"/>
    </location>
</feature>
<comment type="similarity">
    <text evidence="2">Belongs to the EamA transporter family.</text>
</comment>
<dbReference type="EMBL" id="CZQA01000001">
    <property type="protein sequence ID" value="CUS32513.1"/>
    <property type="molecule type" value="Genomic_DNA"/>
</dbReference>
<feature type="transmembrane region" description="Helical" evidence="6">
    <location>
        <begin position="277"/>
        <end position="294"/>
    </location>
</feature>
<evidence type="ECO:0000313" key="9">
    <source>
        <dbReference type="Proteomes" id="UP000199032"/>
    </source>
</evidence>
<feature type="transmembrane region" description="Helical" evidence="6">
    <location>
        <begin position="155"/>
        <end position="173"/>
    </location>
</feature>
<keyword evidence="3 6" id="KW-0812">Transmembrane</keyword>
<keyword evidence="5 6" id="KW-0472">Membrane</keyword>
<feature type="transmembrane region" description="Helical" evidence="6">
    <location>
        <begin position="71"/>
        <end position="93"/>
    </location>
</feature>
<dbReference type="SUPFAM" id="SSF103481">
    <property type="entry name" value="Multidrug resistance efflux transporter EmrE"/>
    <property type="match status" value="2"/>
</dbReference>
<dbReference type="Gene3D" id="1.10.3730.20">
    <property type="match status" value="1"/>
</dbReference>
<evidence type="ECO:0000256" key="2">
    <source>
        <dbReference type="ARBA" id="ARBA00007362"/>
    </source>
</evidence>
<organism evidence="8 9">
    <name type="scientific">Candidatus Nitrospira nitrosa</name>
    <dbReference type="NCBI Taxonomy" id="1742972"/>
    <lineage>
        <taxon>Bacteria</taxon>
        <taxon>Pseudomonadati</taxon>
        <taxon>Nitrospirota</taxon>
        <taxon>Nitrospiria</taxon>
        <taxon>Nitrospirales</taxon>
        <taxon>Nitrospiraceae</taxon>
        <taxon>Nitrospira</taxon>
    </lineage>
</organism>